<dbReference type="GO" id="GO:0008483">
    <property type="term" value="F:transaminase activity"/>
    <property type="evidence" value="ECO:0007669"/>
    <property type="project" value="UniProtKB-KW"/>
</dbReference>
<sequence length="130" mass="14243">MSHFTPPYLNRFLALAQPSATYRVMDRVAARRAAGVQVISLCAGEPDVDTPEHVCEAGIAAIRAGYTRYTQVAGLRSLRAAVAAKFQHENGLSAAINRYRGYTVSVQPARFMPLSPVRRCLAKPPQPEPY</sequence>
<dbReference type="InterPro" id="IPR015424">
    <property type="entry name" value="PyrdxlP-dep_Trfase"/>
</dbReference>
<dbReference type="GO" id="GO:0006520">
    <property type="term" value="P:amino acid metabolic process"/>
    <property type="evidence" value="ECO:0007669"/>
    <property type="project" value="InterPro"/>
</dbReference>
<dbReference type="EMBL" id="AMWE01000002">
    <property type="protein sequence ID" value="ERO58238.1"/>
    <property type="molecule type" value="Genomic_DNA"/>
</dbReference>
<name>A0AAV3KBV6_9GAMM</name>
<dbReference type="PANTHER" id="PTHR46383">
    <property type="entry name" value="ASPARTATE AMINOTRANSFERASE"/>
    <property type="match status" value="1"/>
</dbReference>
<dbReference type="Proteomes" id="UP000017142">
    <property type="component" value="Unassembled WGS sequence"/>
</dbReference>
<protein>
    <recommendedName>
        <fullName evidence="6">Aminotransferase class I/classII large domain-containing protein</fullName>
    </recommendedName>
</protein>
<evidence type="ECO:0000259" key="6">
    <source>
        <dbReference type="Pfam" id="PF00155"/>
    </source>
</evidence>
<feature type="domain" description="Aminotransferase class I/classII large" evidence="6">
    <location>
        <begin position="37"/>
        <end position="92"/>
    </location>
</feature>
<evidence type="ECO:0000313" key="8">
    <source>
        <dbReference type="Proteomes" id="UP000017142"/>
    </source>
</evidence>
<dbReference type="Gene3D" id="3.90.1150.10">
    <property type="entry name" value="Aspartate Aminotransferase, domain 1"/>
    <property type="match status" value="1"/>
</dbReference>
<dbReference type="AlphaFoldDB" id="A0AAV3KBV6"/>
<proteinExistence type="inferred from homology"/>
<gene>
    <name evidence="7" type="ORF">A544_1413</name>
</gene>
<reference evidence="8" key="1">
    <citation type="journal article" date="2013" name="Diversity">
        <title>Genome Sequence of Dickeya solani, a New soft Rot Pathogen of Potato, Suggests its Emergence May Be Related to a Novel Combination of Non-Ribosomal Peptide/Polyketide Synthetase Clusters.</title>
        <authorList>
            <person name="Garlant L."/>
            <person name="Koskinen P."/>
            <person name="Rouhiainen L."/>
            <person name="Laine P."/>
            <person name="Paulin L."/>
            <person name="Auvinen P."/>
            <person name="Holm L."/>
            <person name="Pirhonen M."/>
        </authorList>
    </citation>
    <scope>NUCLEOTIDE SEQUENCE [LARGE SCALE GENOMIC DNA]</scope>
    <source>
        <strain evidence="8">D s0432-1</strain>
    </source>
</reference>
<evidence type="ECO:0000256" key="2">
    <source>
        <dbReference type="ARBA" id="ARBA00007441"/>
    </source>
</evidence>
<dbReference type="InterPro" id="IPR004839">
    <property type="entry name" value="Aminotransferase_I/II_large"/>
</dbReference>
<keyword evidence="4" id="KW-0808">Transferase</keyword>
<dbReference type="GO" id="GO:0030170">
    <property type="term" value="F:pyridoxal phosphate binding"/>
    <property type="evidence" value="ECO:0007669"/>
    <property type="project" value="InterPro"/>
</dbReference>
<keyword evidence="3" id="KW-0032">Aminotransferase</keyword>
<dbReference type="SUPFAM" id="SSF53383">
    <property type="entry name" value="PLP-dependent transferases"/>
    <property type="match status" value="1"/>
</dbReference>
<keyword evidence="5" id="KW-0663">Pyridoxal phosphate</keyword>
<evidence type="ECO:0000256" key="3">
    <source>
        <dbReference type="ARBA" id="ARBA00022576"/>
    </source>
</evidence>
<evidence type="ECO:0000256" key="1">
    <source>
        <dbReference type="ARBA" id="ARBA00001933"/>
    </source>
</evidence>
<evidence type="ECO:0000256" key="5">
    <source>
        <dbReference type="ARBA" id="ARBA00022898"/>
    </source>
</evidence>
<evidence type="ECO:0000313" key="7">
    <source>
        <dbReference type="EMBL" id="ERO58238.1"/>
    </source>
</evidence>
<evidence type="ECO:0000256" key="4">
    <source>
        <dbReference type="ARBA" id="ARBA00022679"/>
    </source>
</evidence>
<comment type="cofactor">
    <cofactor evidence="1">
        <name>pyridoxal 5'-phosphate</name>
        <dbReference type="ChEBI" id="CHEBI:597326"/>
    </cofactor>
</comment>
<accession>A0AAV3KBV6</accession>
<comment type="caution">
    <text evidence="7">The sequence shown here is derived from an EMBL/GenBank/DDBJ whole genome shotgun (WGS) entry which is preliminary data.</text>
</comment>
<dbReference type="InterPro" id="IPR050596">
    <property type="entry name" value="AspAT/PAT-like"/>
</dbReference>
<organism evidence="7 8">
    <name type="scientific">Dickeya solani D s0432-1</name>
    <dbReference type="NCBI Taxonomy" id="1231725"/>
    <lineage>
        <taxon>Bacteria</taxon>
        <taxon>Pseudomonadati</taxon>
        <taxon>Pseudomonadota</taxon>
        <taxon>Gammaproteobacteria</taxon>
        <taxon>Enterobacterales</taxon>
        <taxon>Pectobacteriaceae</taxon>
        <taxon>Dickeya</taxon>
    </lineage>
</organism>
<dbReference type="Pfam" id="PF00155">
    <property type="entry name" value="Aminotran_1_2"/>
    <property type="match status" value="1"/>
</dbReference>
<dbReference type="GeneID" id="43520124"/>
<dbReference type="RefSeq" id="WP_022632868.1">
    <property type="nucleotide sequence ID" value="NZ_AMWE01000002.1"/>
</dbReference>
<comment type="similarity">
    <text evidence="2">Belongs to the class-I pyridoxal-phosphate-dependent aminotransferase family.</text>
</comment>
<dbReference type="InterPro" id="IPR015422">
    <property type="entry name" value="PyrdxlP-dep_Trfase_small"/>
</dbReference>